<sequence length="73" mass="7995">MSICAQGDIKVRVQAIRGLPLFCKDTPEHLSKIIDILAQLLTAEENVERDAVHKALLSLLRQDVKGNCLAPSS</sequence>
<protein>
    <submittedName>
        <fullName evidence="1">Uncharacterized protein</fullName>
    </submittedName>
</protein>
<name>A0ACC0PR10_RHOML</name>
<dbReference type="EMBL" id="CM046389">
    <property type="protein sequence ID" value="KAI8567930.1"/>
    <property type="molecule type" value="Genomic_DNA"/>
</dbReference>
<organism evidence="1 2">
    <name type="scientific">Rhododendron molle</name>
    <name type="common">Chinese azalea</name>
    <name type="synonym">Azalea mollis</name>
    <dbReference type="NCBI Taxonomy" id="49168"/>
    <lineage>
        <taxon>Eukaryota</taxon>
        <taxon>Viridiplantae</taxon>
        <taxon>Streptophyta</taxon>
        <taxon>Embryophyta</taxon>
        <taxon>Tracheophyta</taxon>
        <taxon>Spermatophyta</taxon>
        <taxon>Magnoliopsida</taxon>
        <taxon>eudicotyledons</taxon>
        <taxon>Gunneridae</taxon>
        <taxon>Pentapetalae</taxon>
        <taxon>asterids</taxon>
        <taxon>Ericales</taxon>
        <taxon>Ericaceae</taxon>
        <taxon>Ericoideae</taxon>
        <taxon>Rhodoreae</taxon>
        <taxon>Rhododendron</taxon>
    </lineage>
</organism>
<dbReference type="Proteomes" id="UP001062846">
    <property type="component" value="Chromosome 2"/>
</dbReference>
<evidence type="ECO:0000313" key="2">
    <source>
        <dbReference type="Proteomes" id="UP001062846"/>
    </source>
</evidence>
<proteinExistence type="predicted"/>
<evidence type="ECO:0000313" key="1">
    <source>
        <dbReference type="EMBL" id="KAI8567930.1"/>
    </source>
</evidence>
<reference evidence="1" key="1">
    <citation type="submission" date="2022-02" db="EMBL/GenBank/DDBJ databases">
        <title>Plant Genome Project.</title>
        <authorList>
            <person name="Zhang R.-G."/>
        </authorList>
    </citation>
    <scope>NUCLEOTIDE SEQUENCE</scope>
    <source>
        <strain evidence="1">AT1</strain>
    </source>
</reference>
<gene>
    <name evidence="1" type="ORF">RHMOL_Rhmol02G0159300</name>
</gene>
<keyword evidence="2" id="KW-1185">Reference proteome</keyword>
<accession>A0ACC0PR10</accession>
<comment type="caution">
    <text evidence="1">The sequence shown here is derived from an EMBL/GenBank/DDBJ whole genome shotgun (WGS) entry which is preliminary data.</text>
</comment>